<evidence type="ECO:0000313" key="3">
    <source>
        <dbReference type="Proteomes" id="UP000243507"/>
    </source>
</evidence>
<dbReference type="Proteomes" id="UP000243507">
    <property type="component" value="Unassembled WGS sequence"/>
</dbReference>
<gene>
    <name evidence="2" type="ORF">CLN94_05655</name>
</gene>
<evidence type="ECO:0000313" key="2">
    <source>
        <dbReference type="EMBL" id="PCD77353.1"/>
    </source>
</evidence>
<dbReference type="PANTHER" id="PTHR34512:SF30">
    <property type="entry name" value="OUTER MEMBRANE PROTEIN ASSEMBLY FACTOR BAMB"/>
    <property type="match status" value="1"/>
</dbReference>
<dbReference type="OrthoDB" id="5290752at2"/>
<dbReference type="InterPro" id="IPR002372">
    <property type="entry name" value="PQQ_rpt_dom"/>
</dbReference>
<dbReference type="SMART" id="SM00564">
    <property type="entry name" value="PQQ"/>
    <property type="match status" value="5"/>
</dbReference>
<dbReference type="InterPro" id="IPR011047">
    <property type="entry name" value="Quinoprotein_ADH-like_sf"/>
</dbReference>
<feature type="domain" description="Pyrrolo-quinoline quinone repeat" evidence="1">
    <location>
        <begin position="109"/>
        <end position="344"/>
    </location>
</feature>
<dbReference type="InterPro" id="IPR015943">
    <property type="entry name" value="WD40/YVTN_repeat-like_dom_sf"/>
</dbReference>
<sequence length="427" mass="43286">MAATVAACEKEIILEGDRIDPRDVLSGADMAEAPPVPLQVALSLPGQVANADWPQRAGGPSHALVNAAIGDGLTQQWAASIGQGSDRKHKVSASPVVASGRIMTLDSRARVTATGVNGATLWQADLTPAADRADDASGGGLAAADGKVFVTTGFSQLVALDAATGNTLWVQKFDAAVGGAPTVSEGVVYVVARDASSWAIDANTGKVIWQLPGVPGRAAMMGVSAPAVTDKAVIFPYSGGELAAALKKGGLPMWQSAVPGARPGRAYASISDLTGDPVVTGGTVYAGSSAGKLSAIDLETGERVWTATEGATAPVQVAGGSIFAVTDEGRLVRLSASDGAEIWAVELPYYVKDKIKKQQRIHVHYGPVLAGGKLFVASSDGLLRVYDPASGAQIGSAEIPGGAAAAPVVAGRTLYVVTAAGKLLAFR</sequence>
<dbReference type="AlphaFoldDB" id="A0A2A4CMX9"/>
<evidence type="ECO:0000259" key="1">
    <source>
        <dbReference type="Pfam" id="PF13360"/>
    </source>
</evidence>
<dbReference type="EMBL" id="NTJD01000003">
    <property type="protein sequence ID" value="PCD77353.1"/>
    <property type="molecule type" value="Genomic_DNA"/>
</dbReference>
<feature type="domain" description="Pyrrolo-quinoline quinone repeat" evidence="1">
    <location>
        <begin position="366"/>
        <end position="426"/>
    </location>
</feature>
<dbReference type="Pfam" id="PF13360">
    <property type="entry name" value="PQQ_2"/>
    <property type="match status" value="2"/>
</dbReference>
<dbReference type="PANTHER" id="PTHR34512">
    <property type="entry name" value="CELL SURFACE PROTEIN"/>
    <property type="match status" value="1"/>
</dbReference>
<dbReference type="SUPFAM" id="SSF50998">
    <property type="entry name" value="Quinoprotein alcohol dehydrogenase-like"/>
    <property type="match status" value="1"/>
</dbReference>
<keyword evidence="3" id="KW-1185">Reference proteome</keyword>
<protein>
    <submittedName>
        <fullName evidence="2">Quinoprotein</fullName>
    </submittedName>
</protein>
<organism evidence="2 3">
    <name type="scientific">Pseudothioclava arenosa</name>
    <dbReference type="NCBI Taxonomy" id="1795308"/>
    <lineage>
        <taxon>Bacteria</taxon>
        <taxon>Pseudomonadati</taxon>
        <taxon>Pseudomonadota</taxon>
        <taxon>Alphaproteobacteria</taxon>
        <taxon>Rhodobacterales</taxon>
        <taxon>Paracoccaceae</taxon>
        <taxon>Pseudothioclava</taxon>
    </lineage>
</organism>
<name>A0A2A4CMX9_9RHOB</name>
<proteinExistence type="predicted"/>
<accession>A0A2A4CMX9</accession>
<reference evidence="2 3" key="1">
    <citation type="submission" date="2017-09" db="EMBL/GenBank/DDBJ databases">
        <title>A multilocus sequence analysis scheme for characterization of bacteria in the genus Thioclava.</title>
        <authorList>
            <person name="Liu Y."/>
            <person name="Shao Z."/>
        </authorList>
    </citation>
    <scope>NUCLEOTIDE SEQUENCE [LARGE SCALE GENOMIC DNA]</scope>
    <source>
        <strain evidence="2 3">CAU 1312</strain>
    </source>
</reference>
<comment type="caution">
    <text evidence="2">The sequence shown here is derived from an EMBL/GenBank/DDBJ whole genome shotgun (WGS) entry which is preliminary data.</text>
</comment>
<dbReference type="Gene3D" id="2.130.10.10">
    <property type="entry name" value="YVTN repeat-like/Quinoprotein amine dehydrogenase"/>
    <property type="match status" value="1"/>
</dbReference>
<dbReference type="InterPro" id="IPR018391">
    <property type="entry name" value="PQQ_b-propeller_rpt"/>
</dbReference>